<feature type="transmembrane region" description="Helical" evidence="1">
    <location>
        <begin position="124"/>
        <end position="143"/>
    </location>
</feature>
<proteinExistence type="predicted"/>
<evidence type="ECO:0000313" key="3">
    <source>
        <dbReference type="Proteomes" id="UP001193680"/>
    </source>
</evidence>
<evidence type="ECO:0000256" key="1">
    <source>
        <dbReference type="SAM" id="Phobius"/>
    </source>
</evidence>
<feature type="transmembrane region" description="Helical" evidence="1">
    <location>
        <begin position="78"/>
        <end position="95"/>
    </location>
</feature>
<keyword evidence="1" id="KW-0812">Transmembrane</keyword>
<protein>
    <recommendedName>
        <fullName evidence="4">DUF1700 domain-containing protein</fullName>
    </recommendedName>
</protein>
<reference evidence="2 3" key="2">
    <citation type="submission" date="2020-11" db="EMBL/GenBank/DDBJ databases">
        <title>Sulfur oxidizing isolate from Hospital Hole Sinkhole.</title>
        <authorList>
            <person name="Scott K.M."/>
        </authorList>
    </citation>
    <scope>NUCLEOTIDE SEQUENCE [LARGE SCALE GENOMIC DNA]</scope>
    <source>
        <strain evidence="2 3">HH1</strain>
    </source>
</reference>
<name>A0ABS0BUY7_9GAMM</name>
<keyword evidence="1" id="KW-1133">Transmembrane helix</keyword>
<sequence>MSIKEAAHEIVDGLADDATWNDLVRALYKQKKITLGMSDLEIVKPELSDAEISTVMARIQSSSSQPDDMRNTRSYKPGNAATIGMVAGVIAVLFALVFPPVSWVAVPVAIVAGFIGIKRKEEKAWVPVLLGLVSIIPFIELLIETSK</sequence>
<comment type="caution">
    <text evidence="2">The sequence shown here is derived from an EMBL/GenBank/DDBJ whole genome shotgun (WGS) entry which is preliminary data.</text>
</comment>
<evidence type="ECO:0008006" key="4">
    <source>
        <dbReference type="Google" id="ProtNLM"/>
    </source>
</evidence>
<gene>
    <name evidence="2" type="ORF">H8792_000860</name>
</gene>
<keyword evidence="3" id="KW-1185">Reference proteome</keyword>
<evidence type="ECO:0000313" key="2">
    <source>
        <dbReference type="EMBL" id="MBF6056885.1"/>
    </source>
</evidence>
<keyword evidence="1" id="KW-0472">Membrane</keyword>
<dbReference type="RefSeq" id="WP_194947243.1">
    <property type="nucleotide sequence ID" value="NZ_JACBGI020000001.1"/>
</dbReference>
<accession>A0ABS0BUY7</accession>
<organism evidence="2 3">
    <name type="scientific">Thiomicrorhabdus heinhorstiae</name>
    <dbReference type="NCBI Taxonomy" id="2748010"/>
    <lineage>
        <taxon>Bacteria</taxon>
        <taxon>Pseudomonadati</taxon>
        <taxon>Pseudomonadota</taxon>
        <taxon>Gammaproteobacteria</taxon>
        <taxon>Thiotrichales</taxon>
        <taxon>Piscirickettsiaceae</taxon>
        <taxon>Thiomicrorhabdus</taxon>
    </lineage>
</organism>
<dbReference type="EMBL" id="JACBGI020000001">
    <property type="protein sequence ID" value="MBF6056885.1"/>
    <property type="molecule type" value="Genomic_DNA"/>
</dbReference>
<feature type="transmembrane region" description="Helical" evidence="1">
    <location>
        <begin position="101"/>
        <end position="117"/>
    </location>
</feature>
<reference evidence="2 3" key="1">
    <citation type="submission" date="2020-06" db="EMBL/GenBank/DDBJ databases">
        <authorList>
            <person name="Scott K."/>
        </authorList>
    </citation>
    <scope>NUCLEOTIDE SEQUENCE [LARGE SCALE GENOMIC DNA]</scope>
    <source>
        <strain evidence="2 3">HH1</strain>
    </source>
</reference>
<dbReference type="Proteomes" id="UP001193680">
    <property type="component" value="Unassembled WGS sequence"/>
</dbReference>